<dbReference type="InterPro" id="IPR000157">
    <property type="entry name" value="TIR_dom"/>
</dbReference>
<keyword evidence="1" id="KW-0433">Leucine-rich repeat</keyword>
<keyword evidence="2" id="KW-0677">Repeat</keyword>
<dbReference type="Gene3D" id="3.40.50.10140">
    <property type="entry name" value="Toll/interleukin-1 receptor homology (TIR) domain"/>
    <property type="match status" value="1"/>
</dbReference>
<dbReference type="InterPro" id="IPR002182">
    <property type="entry name" value="NB-ARC"/>
</dbReference>
<dbReference type="Pfam" id="PF00931">
    <property type="entry name" value="NB-ARC"/>
    <property type="match status" value="1"/>
</dbReference>
<dbReference type="PRINTS" id="PR00364">
    <property type="entry name" value="DISEASERSIST"/>
</dbReference>
<dbReference type="EMBL" id="LIHL02000168">
    <property type="protein sequence ID" value="KAF5442030.1"/>
    <property type="molecule type" value="Genomic_DNA"/>
</dbReference>
<evidence type="ECO:0000313" key="6">
    <source>
        <dbReference type="EMBL" id="KAF5442030.1"/>
    </source>
</evidence>
<dbReference type="PANTHER" id="PTHR11017:SF570">
    <property type="entry name" value="DISEASE RESISTANCE PROTEIN (TIR-NBS CLASS)-RELATED"/>
    <property type="match status" value="1"/>
</dbReference>
<evidence type="ECO:0000256" key="2">
    <source>
        <dbReference type="ARBA" id="ARBA00022737"/>
    </source>
</evidence>
<dbReference type="InterPro" id="IPR032675">
    <property type="entry name" value="LRR_dom_sf"/>
</dbReference>
<dbReference type="FunFam" id="3.40.50.10140:FF:000007">
    <property type="entry name" value="Disease resistance protein (TIR-NBS-LRR class)"/>
    <property type="match status" value="1"/>
</dbReference>
<dbReference type="InterPro" id="IPR058546">
    <property type="entry name" value="RPS4B/Roq1-like_LRR"/>
</dbReference>
<evidence type="ECO:0000256" key="3">
    <source>
        <dbReference type="ARBA" id="ARBA00022821"/>
    </source>
</evidence>
<keyword evidence="3" id="KW-0611">Plant defense</keyword>
<comment type="caution">
    <text evidence="6">The sequence shown here is derived from an EMBL/GenBank/DDBJ whole genome shotgun (WGS) entry which is preliminary data.</text>
</comment>
<dbReference type="Pfam" id="PF23282">
    <property type="entry name" value="WHD_ROQ1"/>
    <property type="match status" value="1"/>
</dbReference>
<dbReference type="SUPFAM" id="SSF52200">
    <property type="entry name" value="Toll/Interleukin receptor TIR domain"/>
    <property type="match status" value="1"/>
</dbReference>
<dbReference type="SUPFAM" id="SSF52540">
    <property type="entry name" value="P-loop containing nucleoside triphosphate hydrolases"/>
    <property type="match status" value="1"/>
</dbReference>
<gene>
    <name evidence="6" type="ORF">F2P56_036950</name>
</gene>
<dbReference type="Gramene" id="Jr_Scaffold_154_00010_p1">
    <property type="protein sequence ID" value="cds.Jr_Scaffold_154_00010_p1"/>
    <property type="gene ID" value="Jr_Scaffold_154_00010"/>
</dbReference>
<dbReference type="GO" id="GO:0006952">
    <property type="term" value="P:defense response"/>
    <property type="evidence" value="ECO:0007669"/>
    <property type="project" value="InterPro"/>
</dbReference>
<evidence type="ECO:0000256" key="4">
    <source>
        <dbReference type="ARBA" id="ARBA00023027"/>
    </source>
</evidence>
<feature type="domain" description="TIR" evidence="5">
    <location>
        <begin position="26"/>
        <end position="190"/>
    </location>
</feature>
<reference evidence="6" key="1">
    <citation type="submission" date="2015-10" db="EMBL/GenBank/DDBJ databases">
        <authorList>
            <person name="Martinez-Garcia P.J."/>
            <person name="Crepeau M.W."/>
            <person name="Puiu D."/>
            <person name="Gonzalez-Ibeas D."/>
            <person name="Whalen J."/>
            <person name="Stevens K."/>
            <person name="Paul R."/>
            <person name="Butterfield T."/>
            <person name="Britton M."/>
            <person name="Reagan R."/>
            <person name="Chakraborty S."/>
            <person name="Walawage S.L."/>
            <person name="Vasquez-Gross H.A."/>
            <person name="Cardeno C."/>
            <person name="Famula R."/>
            <person name="Pratt K."/>
            <person name="Kuruganti S."/>
            <person name="Aradhya M.K."/>
            <person name="Leslie C.A."/>
            <person name="Dandekar A.M."/>
            <person name="Salzberg S.L."/>
            <person name="Wegrzyn J.L."/>
            <person name="Langley C.H."/>
            <person name="Neale D.B."/>
        </authorList>
    </citation>
    <scope>NUCLEOTIDE SEQUENCE</scope>
    <source>
        <tissue evidence="6">Leaves</tissue>
    </source>
</reference>
<dbReference type="Gene3D" id="1.10.8.430">
    <property type="entry name" value="Helical domain of apoptotic protease-activating factors"/>
    <property type="match status" value="1"/>
</dbReference>
<dbReference type="Gene3D" id="3.40.50.300">
    <property type="entry name" value="P-loop containing nucleotide triphosphate hydrolases"/>
    <property type="match status" value="1"/>
</dbReference>
<name>A0A833X5C3_JUGRE</name>
<dbReference type="InterPro" id="IPR027417">
    <property type="entry name" value="P-loop_NTPase"/>
</dbReference>
<sequence>MSTSSMAFQLRASSSLSFSSSSIRRWTHDVFLSFRGEDVRQNFISHLYHALHQRGINTYIDNNLERGEEISSELSKAIEGSMISIIILSKNYAESQWCLDELLKILECKETVKQIILPLFYDADPSEVEHQKGSFGEAFAKLRYKLKDEVKVTKWEAALEKVANLSGLELGDRNESEFIQDIIKWVDSKVVNRTFLKVAEHPVGIESRVRDIYQHLSMERNDFVCMIGIFGTGGIGKTTISKDIYNRISHKFEGSCFLKNIREISKQEKGLIRLQNKLLFEILGENLDVRDFDKGINVISHRLYSKRVLLILDDVDELKQLETLAGDRKWFGPGSRIIVTTRDQHLLNISKVDSKYELKILANDEARKLFSLHAFKKEEPLDGYAEVFEQVMQYAQGLPLALTVLGSNLKDKTIREWESALDEYKQIPNKNIQGVLQVSCEGLEEHEKDMFLDIACFFKGEPLADVMKIFESCHFHPSYGIPKLIEKCLITDNYLNEIWMHDLLQDMGKEIVRKESKEPGARSRLWFHEDIRHVLEENTLVSLSLRECSDLKSFPRCLKLRSLRIFELMFCKKLQNFPEMECKMDRLTHMVLDGTAIKELPSSIGYLTPALDFLSLRSCTKLMHLPSSIHQLQNLRVLCLNDFINLGIEEVASSISGCFTGIEVLSIEGCKGLMRFPISVAHLQHLKTLYLDNYTNLAIEEILSSIWYHTGLKKLRLASRTIERSELESSAELFPLSVYWYLEDFSFYCSSTLQELDLSMSAIVSLPPSIKRFVELRILILMNCEKLQEILHLPPNIQVLDASECRSLERCPEVSTKFQFYTCGLRELRWIYLANCHKLDANIGSQAPNPSFVEEQIQDHSCGIIFPGNKIPDWFSHTKEISNGDDSCELNISGPLYSEEIIGIVFCAILGADLNDPPFSCICVSINGNMLVEKDFCLSYGGNHVYLNYSFPECIEQLLRYPIGDNLRFRFYCNEEAVMFKSCGVHIIYKHEENENLTVGERLVDSLNDRLATIVFLPAISRPNHTIFFLRLEGVHQRELVLCSGFQEQQDLYFKGVSSPTNYLSTLEQTPQLNYDTINYNGLNQIGHEGGFETFDFGSTSGAQTNNRSEASSSVSSFVEAIREKDSEIPVEFPDILDASFDY</sequence>
<dbReference type="Pfam" id="PF23286">
    <property type="entry name" value="LRR_13"/>
    <property type="match status" value="1"/>
</dbReference>
<dbReference type="GO" id="GO:0007165">
    <property type="term" value="P:signal transduction"/>
    <property type="evidence" value="ECO:0007669"/>
    <property type="project" value="InterPro"/>
</dbReference>
<reference evidence="6" key="2">
    <citation type="submission" date="2020-03" db="EMBL/GenBank/DDBJ databases">
        <title>Walnut 2.0.</title>
        <authorList>
            <person name="Marrano A."/>
            <person name="Britton M."/>
            <person name="Zimin A.V."/>
            <person name="Zaini P.A."/>
            <person name="Workman R."/>
            <person name="Puiu D."/>
            <person name="Bianco L."/>
            <person name="Allen B.J."/>
            <person name="Troggio M."/>
            <person name="Leslie C.A."/>
            <person name="Timp W."/>
            <person name="Dendekar A."/>
            <person name="Salzberg S.L."/>
            <person name="Neale D.B."/>
        </authorList>
    </citation>
    <scope>NUCLEOTIDE SEQUENCE</scope>
    <source>
        <tissue evidence="6">Leaves</tissue>
    </source>
</reference>
<accession>A0A833X5C3</accession>
<dbReference type="InterPro" id="IPR042197">
    <property type="entry name" value="Apaf_helical"/>
</dbReference>
<dbReference type="InterPro" id="IPR058192">
    <property type="entry name" value="WHD_ROQ1-like"/>
</dbReference>
<dbReference type="SMART" id="SM00255">
    <property type="entry name" value="TIR"/>
    <property type="match status" value="1"/>
</dbReference>
<dbReference type="InterPro" id="IPR044974">
    <property type="entry name" value="Disease_R_plants"/>
</dbReference>
<proteinExistence type="predicted"/>
<organism evidence="6 7">
    <name type="scientific">Juglans regia</name>
    <name type="common">English walnut</name>
    <dbReference type="NCBI Taxonomy" id="51240"/>
    <lineage>
        <taxon>Eukaryota</taxon>
        <taxon>Viridiplantae</taxon>
        <taxon>Streptophyta</taxon>
        <taxon>Embryophyta</taxon>
        <taxon>Tracheophyta</taxon>
        <taxon>Spermatophyta</taxon>
        <taxon>Magnoliopsida</taxon>
        <taxon>eudicotyledons</taxon>
        <taxon>Gunneridae</taxon>
        <taxon>Pentapetalae</taxon>
        <taxon>rosids</taxon>
        <taxon>fabids</taxon>
        <taxon>Fagales</taxon>
        <taxon>Juglandaceae</taxon>
        <taxon>Juglans</taxon>
    </lineage>
</organism>
<evidence type="ECO:0000256" key="1">
    <source>
        <dbReference type="ARBA" id="ARBA00022614"/>
    </source>
</evidence>
<keyword evidence="4" id="KW-0520">NAD</keyword>
<evidence type="ECO:0000313" key="7">
    <source>
        <dbReference type="Proteomes" id="UP000619265"/>
    </source>
</evidence>
<dbReference type="SUPFAM" id="SSF52058">
    <property type="entry name" value="L domain-like"/>
    <property type="match status" value="1"/>
</dbReference>
<dbReference type="Gene3D" id="3.80.10.10">
    <property type="entry name" value="Ribonuclease Inhibitor"/>
    <property type="match status" value="2"/>
</dbReference>
<dbReference type="PANTHER" id="PTHR11017">
    <property type="entry name" value="LEUCINE-RICH REPEAT-CONTAINING PROTEIN"/>
    <property type="match status" value="1"/>
</dbReference>
<dbReference type="InterPro" id="IPR035897">
    <property type="entry name" value="Toll_tir_struct_dom_sf"/>
</dbReference>
<dbReference type="AlphaFoldDB" id="A0A833X5C3"/>
<dbReference type="GO" id="GO:0043531">
    <property type="term" value="F:ADP binding"/>
    <property type="evidence" value="ECO:0007669"/>
    <property type="project" value="InterPro"/>
</dbReference>
<dbReference type="Pfam" id="PF01582">
    <property type="entry name" value="TIR"/>
    <property type="match status" value="1"/>
</dbReference>
<dbReference type="Proteomes" id="UP000619265">
    <property type="component" value="Unassembled WGS sequence"/>
</dbReference>
<evidence type="ECO:0000259" key="5">
    <source>
        <dbReference type="PROSITE" id="PS50104"/>
    </source>
</evidence>
<dbReference type="PROSITE" id="PS50104">
    <property type="entry name" value="TIR"/>
    <property type="match status" value="1"/>
</dbReference>
<protein>
    <recommendedName>
        <fullName evidence="5">TIR domain-containing protein</fullName>
    </recommendedName>
</protein>